<dbReference type="SUPFAM" id="SSF64593">
    <property type="entry name" value="Intermediate filament protein, coiled coil region"/>
    <property type="match status" value="2"/>
</dbReference>
<dbReference type="OrthoDB" id="8868644at2759"/>
<dbReference type="Gene3D" id="1.20.5.170">
    <property type="match status" value="1"/>
</dbReference>
<dbReference type="InterPro" id="IPR039008">
    <property type="entry name" value="IF_rod_dom"/>
</dbReference>
<dbReference type="PANTHER" id="PTHR45616">
    <property type="entry name" value="GATA-TYPE DOMAIN-CONTAINING PROTEIN"/>
    <property type="match status" value="1"/>
</dbReference>
<dbReference type="Proteomes" id="UP000824219">
    <property type="component" value="Linkage Group LG18"/>
</dbReference>
<evidence type="ECO:0000256" key="3">
    <source>
        <dbReference type="RuleBase" id="RU000685"/>
    </source>
</evidence>
<dbReference type="Pfam" id="PF00038">
    <property type="entry name" value="Filament"/>
    <property type="match status" value="1"/>
</dbReference>
<evidence type="ECO:0000313" key="7">
    <source>
        <dbReference type="Proteomes" id="UP000824219"/>
    </source>
</evidence>
<dbReference type="InterPro" id="IPR018039">
    <property type="entry name" value="IF_conserved"/>
</dbReference>
<dbReference type="Gene3D" id="1.20.5.1160">
    <property type="entry name" value="Vasodilator-stimulated phosphoprotein"/>
    <property type="match status" value="1"/>
</dbReference>
<evidence type="ECO:0000256" key="1">
    <source>
        <dbReference type="ARBA" id="ARBA00022754"/>
    </source>
</evidence>
<dbReference type="PROSITE" id="PS00226">
    <property type="entry name" value="IF_ROD_1"/>
    <property type="match status" value="1"/>
</dbReference>
<feature type="coiled-coil region" evidence="4">
    <location>
        <begin position="397"/>
        <end position="477"/>
    </location>
</feature>
<evidence type="ECO:0000313" key="6">
    <source>
        <dbReference type="EMBL" id="KAG7321481.1"/>
    </source>
</evidence>
<comment type="caution">
    <text evidence="6">The sequence shown here is derived from an EMBL/GenBank/DDBJ whole genome shotgun (WGS) entry which is preliminary data.</text>
</comment>
<protein>
    <recommendedName>
        <fullName evidence="5">IF rod domain-containing protein</fullName>
    </recommendedName>
</protein>
<dbReference type="SMART" id="SM01391">
    <property type="entry name" value="Filament"/>
    <property type="match status" value="1"/>
</dbReference>
<evidence type="ECO:0000256" key="2">
    <source>
        <dbReference type="ARBA" id="ARBA00023054"/>
    </source>
</evidence>
<comment type="similarity">
    <text evidence="3">Belongs to the intermediate filament family.</text>
</comment>
<dbReference type="Gene3D" id="1.20.5.500">
    <property type="entry name" value="Single helix bin"/>
    <property type="match status" value="1"/>
</dbReference>
<gene>
    <name evidence="6" type="ORF">KOW79_015896</name>
</gene>
<accession>A0A9D3NF07</accession>
<keyword evidence="1 3" id="KW-0403">Intermediate filament</keyword>
<dbReference type="AlphaFoldDB" id="A0A9D3NF07"/>
<keyword evidence="7" id="KW-1185">Reference proteome</keyword>
<sequence>MTDRNVKISGGAVRYGATYGGNRLFSGGKGGAGSNIVLSRSLGLARGTGAISGGHGLGLGYGSLGLGFGAGAGAGAGAGGAGFGLGGAGFGLGGAGFGLGGGTLALGGGLGLGAVGARISSFRAGVAPLRARLGGRVFKIGSYGFNPSFLSASTTVDAGVSPVPTIDPTLPSMDTVQVTRLKEKEELQTLNDKFASFIDKARSLEQHNAILKAKIAMFTNPEQGGPANTTILLTSAIGNYKLQIDALTANKEAIIAEIEHYKGIIADVQARYEEEVAQTKSLEPEWSTLKEEVDNLYLTIFELQAGITGLEDQIALSKQVYDTKVKEVRNIVTGSVKSAVSISVDNTAQAQDLTSALAEVKAHYEALAHRSKQDALLSVQDSLSMMTVSSQPSIQSLTTAKEELRVYKLQIDSVQREIDRLKSLNAQLESQVDDAESHSNSHTETYQEQVDVLKSQLDDLRKQITHYGQEYQELLASKMSLDVEITAYKKLLDSEENRLKSGGGVTVHMSKTAVGRAAGGAGGGAGAAMALAAGGGGGGGGTSLSLGGGYGYGLGLGVGGLGGGLGGGFGGGLGSSFGGGLGGGFGVGLGGGGGGGAGGSSYVSSSLSSSALSTSVY</sequence>
<proteinExistence type="inferred from homology"/>
<evidence type="ECO:0000256" key="4">
    <source>
        <dbReference type="SAM" id="Coils"/>
    </source>
</evidence>
<dbReference type="PROSITE" id="PS51842">
    <property type="entry name" value="IF_ROD_2"/>
    <property type="match status" value="1"/>
</dbReference>
<name>A0A9D3NF07_9TELE</name>
<dbReference type="EMBL" id="JAHKSW010000018">
    <property type="protein sequence ID" value="KAG7321481.1"/>
    <property type="molecule type" value="Genomic_DNA"/>
</dbReference>
<feature type="domain" description="IF rod" evidence="5">
    <location>
        <begin position="183"/>
        <end position="499"/>
    </location>
</feature>
<dbReference type="PANTHER" id="PTHR45616:SF4">
    <property type="entry name" value="THREAD BIOPOLYMER FILAMENT SUBUNIT ALPHA"/>
    <property type="match status" value="1"/>
</dbReference>
<dbReference type="GO" id="GO:0005882">
    <property type="term" value="C:intermediate filament"/>
    <property type="evidence" value="ECO:0007669"/>
    <property type="project" value="UniProtKB-KW"/>
</dbReference>
<keyword evidence="2 4" id="KW-0175">Coiled coil</keyword>
<reference evidence="6 7" key="1">
    <citation type="submission" date="2021-06" db="EMBL/GenBank/DDBJ databases">
        <title>Chromosome-level genome assembly of the red-tail catfish (Hemibagrus wyckioides).</title>
        <authorList>
            <person name="Shao F."/>
        </authorList>
    </citation>
    <scope>NUCLEOTIDE SEQUENCE [LARGE SCALE GENOMIC DNA]</scope>
    <source>
        <strain evidence="6">EC202008001</strain>
        <tissue evidence="6">Blood</tissue>
    </source>
</reference>
<evidence type="ECO:0000259" key="5">
    <source>
        <dbReference type="PROSITE" id="PS51842"/>
    </source>
</evidence>
<organism evidence="6 7">
    <name type="scientific">Hemibagrus wyckioides</name>
    <dbReference type="NCBI Taxonomy" id="337641"/>
    <lineage>
        <taxon>Eukaryota</taxon>
        <taxon>Metazoa</taxon>
        <taxon>Chordata</taxon>
        <taxon>Craniata</taxon>
        <taxon>Vertebrata</taxon>
        <taxon>Euteleostomi</taxon>
        <taxon>Actinopterygii</taxon>
        <taxon>Neopterygii</taxon>
        <taxon>Teleostei</taxon>
        <taxon>Ostariophysi</taxon>
        <taxon>Siluriformes</taxon>
        <taxon>Bagridae</taxon>
        <taxon>Hemibagrus</taxon>
    </lineage>
</organism>